<name>A0A1Y3GBN9_9EURY</name>
<feature type="compositionally biased region" description="Basic residues" evidence="1">
    <location>
        <begin position="1"/>
        <end position="12"/>
    </location>
</feature>
<organism evidence="2 3">
    <name type="scientific">Methanonatronarchaeum thermophilum</name>
    <dbReference type="NCBI Taxonomy" id="1927129"/>
    <lineage>
        <taxon>Archaea</taxon>
        <taxon>Methanobacteriati</taxon>
        <taxon>Methanobacteriota</taxon>
        <taxon>Methanonatronarchaeia</taxon>
        <taxon>Methanonatronarchaeales</taxon>
        <taxon>Methanonatronarchaeaceae</taxon>
        <taxon>Methanonatronarchaeum</taxon>
    </lineage>
</organism>
<comment type="caution">
    <text evidence="2">The sequence shown here is derived from an EMBL/GenBank/DDBJ whole genome shotgun (WGS) entry which is preliminary data.</text>
</comment>
<dbReference type="Proteomes" id="UP000195137">
    <property type="component" value="Unassembled WGS sequence"/>
</dbReference>
<evidence type="ECO:0000256" key="1">
    <source>
        <dbReference type="SAM" id="MobiDB-lite"/>
    </source>
</evidence>
<proteinExistence type="predicted"/>
<feature type="region of interest" description="Disordered" evidence="1">
    <location>
        <begin position="1"/>
        <end position="38"/>
    </location>
</feature>
<protein>
    <submittedName>
        <fullName evidence="2">Uncharacterized protein</fullName>
    </submittedName>
</protein>
<reference evidence="2 3" key="1">
    <citation type="submission" date="2016-12" db="EMBL/GenBank/DDBJ databases">
        <title>Discovery of methanogenic haloarchaea.</title>
        <authorList>
            <person name="Sorokin D.Y."/>
            <person name="Makarova K.S."/>
            <person name="Abbas B."/>
            <person name="Ferrer M."/>
            <person name="Golyshin P.N."/>
        </authorList>
    </citation>
    <scope>NUCLEOTIDE SEQUENCE [LARGE SCALE GENOMIC DNA]</scope>
    <source>
        <strain evidence="2">AMET1</strain>
    </source>
</reference>
<gene>
    <name evidence="2" type="ORF">AMET1_0523</name>
</gene>
<dbReference type="EMBL" id="MRZU01000003">
    <property type="protein sequence ID" value="OUJ18872.1"/>
    <property type="molecule type" value="Genomic_DNA"/>
</dbReference>
<accession>A0A1Y3GBN9</accession>
<dbReference type="AlphaFoldDB" id="A0A1Y3GBN9"/>
<sequence>MDKKGKTKKLIQKIKTTIKNPNKKKGSTKQLEKRRPQK</sequence>
<evidence type="ECO:0000313" key="2">
    <source>
        <dbReference type="EMBL" id="OUJ18872.1"/>
    </source>
</evidence>
<evidence type="ECO:0000313" key="3">
    <source>
        <dbReference type="Proteomes" id="UP000195137"/>
    </source>
</evidence>
<keyword evidence="3" id="KW-1185">Reference proteome</keyword>